<evidence type="ECO:0000256" key="1">
    <source>
        <dbReference type="ARBA" id="ARBA00004141"/>
    </source>
</evidence>
<feature type="transmembrane region" description="Helical" evidence="6">
    <location>
        <begin position="66"/>
        <end position="86"/>
    </location>
</feature>
<dbReference type="Gene3D" id="1.20.1280.290">
    <property type="match status" value="2"/>
</dbReference>
<accession>A0AAD3TUC1</accession>
<sequence length="308" mass="33133">MSLRPVLVAHYLSLLLGPSAPSASTSMKEIPAADTAFATIGAVLWSVQVVPQIVKSYRTKNTDGLSPALLFIWAWAAIFQGSYLVAQRSSIPLQLQPQAFGGLGIVAWGQCLYYGKQYSLRRTLACVFAFYAVFAGFETGSVYALWAAQARGITWPLTLYGWLTSGLLALGLLPQYFEIWKHGEVVGISLTFMFVDIAGGVFSGVSLLFRAHFDAIAFIQYFLVVVLDGIVVLLAAILNPRAERRRAREAALADAENAAGIEDSGVQQTPGMLVAPDSKSAYARPLTLGSSGTGGTDESNLSREEQVL</sequence>
<comment type="subcellular location">
    <subcellularLocation>
        <location evidence="1">Membrane</location>
        <topology evidence="1">Multi-pass membrane protein</topology>
    </subcellularLocation>
</comment>
<keyword evidence="4 6" id="KW-0472">Membrane</keyword>
<evidence type="ECO:0000313" key="9">
    <source>
        <dbReference type="Proteomes" id="UP001222932"/>
    </source>
</evidence>
<protein>
    <recommendedName>
        <fullName evidence="10">PQ loop repeat-domain-containing protein</fullName>
    </recommendedName>
</protein>
<feature type="region of interest" description="Disordered" evidence="5">
    <location>
        <begin position="283"/>
        <end position="308"/>
    </location>
</feature>
<proteinExistence type="predicted"/>
<dbReference type="AlphaFoldDB" id="A0AAD3TUC1"/>
<keyword evidence="7" id="KW-0732">Signal</keyword>
<reference evidence="8" key="1">
    <citation type="journal article" date="2023" name="BMC Genomics">
        <title>Chromosome-level genome assemblies of Cutaneotrichosporon spp. (Trichosporonales, Basidiomycota) reveal imbalanced evolution between nucleotide sequences and chromosome synteny.</title>
        <authorList>
            <person name="Kobayashi Y."/>
            <person name="Kayamori A."/>
            <person name="Aoki K."/>
            <person name="Shiwa Y."/>
            <person name="Matsutani M."/>
            <person name="Fujita N."/>
            <person name="Sugita T."/>
            <person name="Iwasaki W."/>
            <person name="Tanaka N."/>
            <person name="Takashima M."/>
        </authorList>
    </citation>
    <scope>NUCLEOTIDE SEQUENCE</scope>
    <source>
        <strain evidence="8">HIS016</strain>
    </source>
</reference>
<feature type="transmembrane region" description="Helical" evidence="6">
    <location>
        <begin position="185"/>
        <end position="209"/>
    </location>
</feature>
<keyword evidence="9" id="KW-1185">Reference proteome</keyword>
<evidence type="ECO:0008006" key="10">
    <source>
        <dbReference type="Google" id="ProtNLM"/>
    </source>
</evidence>
<dbReference type="Proteomes" id="UP001222932">
    <property type="component" value="Unassembled WGS sequence"/>
</dbReference>
<keyword evidence="3 6" id="KW-1133">Transmembrane helix</keyword>
<evidence type="ECO:0000256" key="2">
    <source>
        <dbReference type="ARBA" id="ARBA00022692"/>
    </source>
</evidence>
<evidence type="ECO:0000256" key="4">
    <source>
        <dbReference type="ARBA" id="ARBA00023136"/>
    </source>
</evidence>
<dbReference type="InterPro" id="IPR006603">
    <property type="entry name" value="PQ-loop_rpt"/>
</dbReference>
<feature type="transmembrane region" description="Helical" evidence="6">
    <location>
        <begin position="153"/>
        <end position="173"/>
    </location>
</feature>
<dbReference type="GO" id="GO:0016020">
    <property type="term" value="C:membrane"/>
    <property type="evidence" value="ECO:0007669"/>
    <property type="project" value="UniProtKB-SubCell"/>
</dbReference>
<feature type="transmembrane region" description="Helical" evidence="6">
    <location>
        <begin position="127"/>
        <end position="147"/>
    </location>
</feature>
<evidence type="ECO:0000256" key="6">
    <source>
        <dbReference type="SAM" id="Phobius"/>
    </source>
</evidence>
<evidence type="ECO:0000313" key="8">
    <source>
        <dbReference type="EMBL" id="GMK56793.1"/>
    </source>
</evidence>
<feature type="chain" id="PRO_5042223663" description="PQ loop repeat-domain-containing protein" evidence="7">
    <location>
        <begin position="25"/>
        <end position="308"/>
    </location>
</feature>
<gene>
    <name evidence="8" type="ORF">CspeluHIS016_0306330</name>
</gene>
<organism evidence="8 9">
    <name type="scientific">Cutaneotrichosporon spelunceum</name>
    <dbReference type="NCBI Taxonomy" id="1672016"/>
    <lineage>
        <taxon>Eukaryota</taxon>
        <taxon>Fungi</taxon>
        <taxon>Dikarya</taxon>
        <taxon>Basidiomycota</taxon>
        <taxon>Agaricomycotina</taxon>
        <taxon>Tremellomycetes</taxon>
        <taxon>Trichosporonales</taxon>
        <taxon>Trichosporonaceae</taxon>
        <taxon>Cutaneotrichosporon</taxon>
    </lineage>
</organism>
<dbReference type="EMBL" id="BTCM01000003">
    <property type="protein sequence ID" value="GMK56793.1"/>
    <property type="molecule type" value="Genomic_DNA"/>
</dbReference>
<dbReference type="PANTHER" id="PTHR16201:SF37">
    <property type="entry name" value="PQ-LOOP REPEAT-CONTAINING PROTEIN"/>
    <property type="match status" value="1"/>
</dbReference>
<dbReference type="SMART" id="SM00679">
    <property type="entry name" value="CTNS"/>
    <property type="match status" value="2"/>
</dbReference>
<reference evidence="8" key="2">
    <citation type="submission" date="2023-06" db="EMBL/GenBank/DDBJ databases">
        <authorList>
            <person name="Kobayashi Y."/>
            <person name="Kayamori A."/>
            <person name="Aoki K."/>
            <person name="Shiwa Y."/>
            <person name="Fujita N."/>
            <person name="Sugita T."/>
            <person name="Iwasaki W."/>
            <person name="Tanaka N."/>
            <person name="Takashima M."/>
        </authorList>
    </citation>
    <scope>NUCLEOTIDE SEQUENCE</scope>
    <source>
        <strain evidence="8">HIS016</strain>
    </source>
</reference>
<evidence type="ECO:0000256" key="3">
    <source>
        <dbReference type="ARBA" id="ARBA00022989"/>
    </source>
</evidence>
<dbReference type="InterPro" id="IPR051415">
    <property type="entry name" value="LAAT-1"/>
</dbReference>
<evidence type="ECO:0000256" key="7">
    <source>
        <dbReference type="SAM" id="SignalP"/>
    </source>
</evidence>
<dbReference type="PANTHER" id="PTHR16201">
    <property type="entry name" value="SEVEN TRANSMEMBRANE PROTEIN 1-RELATED"/>
    <property type="match status" value="1"/>
</dbReference>
<feature type="transmembrane region" description="Helical" evidence="6">
    <location>
        <begin position="215"/>
        <end position="238"/>
    </location>
</feature>
<evidence type="ECO:0000256" key="5">
    <source>
        <dbReference type="SAM" id="MobiDB-lite"/>
    </source>
</evidence>
<name>A0AAD3TUC1_9TREE</name>
<comment type="caution">
    <text evidence="8">The sequence shown here is derived from an EMBL/GenBank/DDBJ whole genome shotgun (WGS) entry which is preliminary data.</text>
</comment>
<feature type="signal peptide" evidence="7">
    <location>
        <begin position="1"/>
        <end position="24"/>
    </location>
</feature>
<dbReference type="Pfam" id="PF04193">
    <property type="entry name" value="PQ-loop"/>
    <property type="match status" value="2"/>
</dbReference>
<keyword evidence="2 6" id="KW-0812">Transmembrane</keyword>